<evidence type="ECO:0000313" key="3">
    <source>
        <dbReference type="EMBL" id="SJZ99491.1"/>
    </source>
</evidence>
<gene>
    <name evidence="3" type="ORF">SAMN02745674_01525</name>
</gene>
<dbReference type="Pfam" id="PF13698">
    <property type="entry name" value="DUF4156"/>
    <property type="match status" value="1"/>
</dbReference>
<keyword evidence="4" id="KW-1185">Reference proteome</keyword>
<dbReference type="PROSITE" id="PS51257">
    <property type="entry name" value="PROKAR_LIPOPROTEIN"/>
    <property type="match status" value="1"/>
</dbReference>
<dbReference type="EMBL" id="FUXP01000004">
    <property type="protein sequence ID" value="SJZ99491.1"/>
    <property type="molecule type" value="Genomic_DNA"/>
</dbReference>
<evidence type="ECO:0000256" key="1">
    <source>
        <dbReference type="SAM" id="MobiDB-lite"/>
    </source>
</evidence>
<reference evidence="3 4" key="1">
    <citation type="submission" date="2017-02" db="EMBL/GenBank/DDBJ databases">
        <authorList>
            <person name="Peterson S.W."/>
        </authorList>
    </citation>
    <scope>NUCLEOTIDE SEQUENCE [LARGE SCALE GENOMIC DNA]</scope>
    <source>
        <strain evidence="3 4">DSM 21749</strain>
    </source>
</reference>
<evidence type="ECO:0000313" key="4">
    <source>
        <dbReference type="Proteomes" id="UP000190061"/>
    </source>
</evidence>
<dbReference type="STRING" id="1122188.SAMN02745674_01525"/>
<feature type="region of interest" description="Disordered" evidence="1">
    <location>
        <begin position="112"/>
        <end position="132"/>
    </location>
</feature>
<evidence type="ECO:0008006" key="5">
    <source>
        <dbReference type="Google" id="ProtNLM"/>
    </source>
</evidence>
<feature type="signal peptide" evidence="2">
    <location>
        <begin position="1"/>
        <end position="26"/>
    </location>
</feature>
<sequence length="132" mass="13883">MPRSILTTGLALAALTLVSGCTWVHMAPGASAVRVMPAGEPPTNCTRRGEIAVSVKDSVAFYERNELRVREELETLARNEAPGLEADVIQPLGSPLSGEQRFGAWHCGGATPVAGQAPEAQRDSARTYPVGG</sequence>
<accession>A0A1T4Q7G9</accession>
<feature type="chain" id="PRO_5012142828" description="DUF4156 domain-containing protein" evidence="2">
    <location>
        <begin position="27"/>
        <end position="132"/>
    </location>
</feature>
<proteinExistence type="predicted"/>
<evidence type="ECO:0000256" key="2">
    <source>
        <dbReference type="SAM" id="SignalP"/>
    </source>
</evidence>
<name>A0A1T4Q7G9_9GAMM</name>
<organism evidence="3 4">
    <name type="scientific">Lysobacter spongiicola DSM 21749</name>
    <dbReference type="NCBI Taxonomy" id="1122188"/>
    <lineage>
        <taxon>Bacteria</taxon>
        <taxon>Pseudomonadati</taxon>
        <taxon>Pseudomonadota</taxon>
        <taxon>Gammaproteobacteria</taxon>
        <taxon>Lysobacterales</taxon>
        <taxon>Lysobacteraceae</taxon>
        <taxon>Novilysobacter</taxon>
    </lineage>
</organism>
<protein>
    <recommendedName>
        <fullName evidence="5">DUF4156 domain-containing protein</fullName>
    </recommendedName>
</protein>
<keyword evidence="2" id="KW-0732">Signal</keyword>
<dbReference type="InterPro" id="IPR025294">
    <property type="entry name" value="DUF4156"/>
</dbReference>
<dbReference type="OrthoDB" id="6120981at2"/>
<dbReference type="Proteomes" id="UP000190061">
    <property type="component" value="Unassembled WGS sequence"/>
</dbReference>
<dbReference type="AlphaFoldDB" id="A0A1T4Q7G9"/>